<dbReference type="GO" id="GO:0005576">
    <property type="term" value="C:extracellular region"/>
    <property type="evidence" value="ECO:0007669"/>
    <property type="project" value="TreeGrafter"/>
</dbReference>
<dbReference type="Pfam" id="PF00704">
    <property type="entry name" value="Glyco_hydro_18"/>
    <property type="match status" value="1"/>
</dbReference>
<feature type="compositionally biased region" description="Acidic residues" evidence="10">
    <location>
        <begin position="384"/>
        <end position="396"/>
    </location>
</feature>
<dbReference type="Pfam" id="PF03427">
    <property type="entry name" value="CBM_19"/>
    <property type="match status" value="1"/>
</dbReference>
<dbReference type="PROSITE" id="PS01095">
    <property type="entry name" value="GH18_1"/>
    <property type="match status" value="1"/>
</dbReference>
<dbReference type="InterPro" id="IPR001579">
    <property type="entry name" value="Glyco_hydro_18_chit_AS"/>
</dbReference>
<proteinExistence type="inferred from homology"/>
<keyword evidence="11" id="KW-0732">Signal</keyword>
<sequence>MIFGKSSIVAGSILFGFVHQAVAASFPSGVVTYWGQNSANSESAQKGLAEYCDDSSDVLIAGFITNYNVGDLPTLNLANACTGTFFDGTNLLKCDQVGKDIQTCQKKGKKVLLSLGGASGAYGFKSDDEGKTFAKTLWDLFGGGDSKTRPFGDSIVDGFDLDIEGGGSTGYVAMIKELRTLFKKDSSKDYFITAAPQCPFPDAMLGDVISEADVDAVNVQFYNNYCSTTGSSFNFDQWDDWAKNKSPNKDVKVFLGVPGSSTAAGSGYAKIEDLKPIIKDLSKYSSYGGVTVWDASQSYNNKDASPNFAVALADIVHDGSSSSGGDKGNDDSTSDTGNDKTVEPSTTGSTPDPTSSSTSDGGAESSTATTTTTSAPSPSNTDNNGDDDDDNEDSGQEDNTSCVQDGDECSNDGQYKCVGSGFAVCNHGKWVVQQCAAGLSCMSTTDGSSIYCTQTSGSGNKDTCSNKQSLSSIADISGPAPKAYNAARVTSQLSVKESDEDSFKAVVNARRKDSKPFGSTVVVQMTMPPNIKVTSVDNGKVQQKGRNVKIQLKNTKKKSMSLVFTIAGSVDQGSVFSAPSANSIKFMT</sequence>
<organism evidence="13 14">
    <name type="scientific">Lichtheimia corymbifera JMRC:FSU:9682</name>
    <dbReference type="NCBI Taxonomy" id="1263082"/>
    <lineage>
        <taxon>Eukaryota</taxon>
        <taxon>Fungi</taxon>
        <taxon>Fungi incertae sedis</taxon>
        <taxon>Mucoromycota</taxon>
        <taxon>Mucoromycotina</taxon>
        <taxon>Mucoromycetes</taxon>
        <taxon>Mucorales</taxon>
        <taxon>Lichtheimiaceae</taxon>
        <taxon>Lichtheimia</taxon>
    </lineage>
</organism>
<evidence type="ECO:0000256" key="9">
    <source>
        <dbReference type="RuleBase" id="RU004453"/>
    </source>
</evidence>
<evidence type="ECO:0000256" key="7">
    <source>
        <dbReference type="ARBA" id="ARBA00023326"/>
    </source>
</evidence>
<dbReference type="GO" id="GO:0000272">
    <property type="term" value="P:polysaccharide catabolic process"/>
    <property type="evidence" value="ECO:0007669"/>
    <property type="project" value="UniProtKB-KW"/>
</dbReference>
<dbReference type="InterPro" id="IPR045321">
    <property type="entry name" value="Cts1-like"/>
</dbReference>
<dbReference type="CDD" id="cd02877">
    <property type="entry name" value="GH18_hevamine_XipI_class_III"/>
    <property type="match status" value="1"/>
</dbReference>
<dbReference type="Gene3D" id="3.20.20.80">
    <property type="entry name" value="Glycosidases"/>
    <property type="match status" value="1"/>
</dbReference>
<accession>A0A068SAW9</accession>
<dbReference type="SUPFAM" id="SSF51445">
    <property type="entry name" value="(Trans)glycosidases"/>
    <property type="match status" value="1"/>
</dbReference>
<evidence type="ECO:0000256" key="10">
    <source>
        <dbReference type="SAM" id="MobiDB-lite"/>
    </source>
</evidence>
<evidence type="ECO:0000256" key="11">
    <source>
        <dbReference type="SAM" id="SignalP"/>
    </source>
</evidence>
<comment type="catalytic activity">
    <reaction evidence="1">
        <text>Random endo-hydrolysis of N-acetyl-beta-D-glucosaminide (1-&gt;4)-beta-linkages in chitin and chitodextrins.</text>
        <dbReference type="EC" id="3.2.1.14"/>
    </reaction>
</comment>
<protein>
    <recommendedName>
        <fullName evidence="2">chitinase</fullName>
        <ecNumber evidence="2">3.2.1.14</ecNumber>
    </recommendedName>
</protein>
<dbReference type="PROSITE" id="PS51910">
    <property type="entry name" value="GH18_2"/>
    <property type="match status" value="1"/>
</dbReference>
<keyword evidence="6 8" id="KW-0326">Glycosidase</keyword>
<feature type="region of interest" description="Disordered" evidence="10">
    <location>
        <begin position="319"/>
        <end position="407"/>
    </location>
</feature>
<evidence type="ECO:0000259" key="12">
    <source>
        <dbReference type="PROSITE" id="PS51910"/>
    </source>
</evidence>
<dbReference type="EC" id="3.2.1.14" evidence="2"/>
<dbReference type="GO" id="GO:0006032">
    <property type="term" value="P:chitin catabolic process"/>
    <property type="evidence" value="ECO:0007669"/>
    <property type="project" value="UniProtKB-KW"/>
</dbReference>
<feature type="chain" id="PRO_5001655686" description="chitinase" evidence="11">
    <location>
        <begin position="24"/>
        <end position="588"/>
    </location>
</feature>
<comment type="caution">
    <text evidence="13">The sequence shown here is derived from an EMBL/GenBank/DDBJ whole genome shotgun (WGS) entry which is preliminary data.</text>
</comment>
<dbReference type="VEuPathDB" id="FungiDB:LCOR_10266.1"/>
<feature type="signal peptide" evidence="11">
    <location>
        <begin position="1"/>
        <end position="23"/>
    </location>
</feature>
<name>A0A068SAW9_9FUNG</name>
<dbReference type="InterPro" id="IPR017853">
    <property type="entry name" value="GH"/>
</dbReference>
<dbReference type="AlphaFoldDB" id="A0A068SAW9"/>
<feature type="domain" description="GH18" evidence="12">
    <location>
        <begin position="28"/>
        <end position="323"/>
    </location>
</feature>
<evidence type="ECO:0000256" key="6">
    <source>
        <dbReference type="ARBA" id="ARBA00023295"/>
    </source>
</evidence>
<dbReference type="GO" id="GO:0008843">
    <property type="term" value="F:endochitinase activity"/>
    <property type="evidence" value="ECO:0007669"/>
    <property type="project" value="UniProtKB-EC"/>
</dbReference>
<evidence type="ECO:0000256" key="1">
    <source>
        <dbReference type="ARBA" id="ARBA00000822"/>
    </source>
</evidence>
<dbReference type="OrthoDB" id="6020543at2759"/>
<comment type="similarity">
    <text evidence="9">Belongs to the glycosyl hydrolase 18 family.</text>
</comment>
<evidence type="ECO:0000313" key="14">
    <source>
        <dbReference type="Proteomes" id="UP000027586"/>
    </source>
</evidence>
<dbReference type="STRING" id="1263082.A0A068SAW9"/>
<reference evidence="13" key="1">
    <citation type="submission" date="2013-08" db="EMBL/GenBank/DDBJ databases">
        <title>Gene expansion shapes genome architecture in the human pathogen Lichtheimia corymbifera: an evolutionary genomics analysis in the ancient terrestrial Mucorales (Mucoromycotina).</title>
        <authorList>
            <person name="Schwartze V.U."/>
            <person name="Winter S."/>
            <person name="Shelest E."/>
            <person name="Marcet-Houben M."/>
            <person name="Horn F."/>
            <person name="Wehner S."/>
            <person name="Hoffmann K."/>
            <person name="Riege K."/>
            <person name="Sammeth M."/>
            <person name="Nowrousian M."/>
            <person name="Valiante V."/>
            <person name="Linde J."/>
            <person name="Jacobsen I.D."/>
            <person name="Marz M."/>
            <person name="Brakhage A.A."/>
            <person name="Gabaldon T."/>
            <person name="Bocker S."/>
            <person name="Voigt K."/>
        </authorList>
    </citation>
    <scope>NUCLEOTIDE SEQUENCE [LARGE SCALE GENOMIC DNA]</scope>
    <source>
        <strain evidence="13">FSU 9682</strain>
    </source>
</reference>
<keyword evidence="3 8" id="KW-0378">Hydrolase</keyword>
<gene>
    <name evidence="13" type="ORF">LCOR_10266.1</name>
</gene>
<evidence type="ECO:0000256" key="2">
    <source>
        <dbReference type="ARBA" id="ARBA00012729"/>
    </source>
</evidence>
<evidence type="ECO:0000256" key="4">
    <source>
        <dbReference type="ARBA" id="ARBA00023024"/>
    </source>
</evidence>
<keyword evidence="7" id="KW-0624">Polysaccharide degradation</keyword>
<dbReference type="EMBL" id="CBTN010000070">
    <property type="protein sequence ID" value="CDH59454.1"/>
    <property type="molecule type" value="Genomic_DNA"/>
</dbReference>
<dbReference type="InterPro" id="IPR050542">
    <property type="entry name" value="Glycosyl_Hydrlase18_Chitinase"/>
</dbReference>
<feature type="compositionally biased region" description="Low complexity" evidence="10">
    <location>
        <begin position="344"/>
        <end position="383"/>
    </location>
</feature>
<keyword evidence="5" id="KW-0119">Carbohydrate metabolism</keyword>
<evidence type="ECO:0000256" key="8">
    <source>
        <dbReference type="RuleBase" id="RU000489"/>
    </source>
</evidence>
<dbReference type="Proteomes" id="UP000027586">
    <property type="component" value="Unassembled WGS sequence"/>
</dbReference>
<evidence type="ECO:0000256" key="5">
    <source>
        <dbReference type="ARBA" id="ARBA00023277"/>
    </source>
</evidence>
<keyword evidence="14" id="KW-1185">Reference proteome</keyword>
<dbReference type="PANTHER" id="PTHR45708:SF49">
    <property type="entry name" value="ENDOCHITINASE"/>
    <property type="match status" value="1"/>
</dbReference>
<evidence type="ECO:0000256" key="3">
    <source>
        <dbReference type="ARBA" id="ARBA00022801"/>
    </source>
</evidence>
<evidence type="ECO:0000313" key="13">
    <source>
        <dbReference type="EMBL" id="CDH59454.1"/>
    </source>
</evidence>
<dbReference type="PANTHER" id="PTHR45708">
    <property type="entry name" value="ENDOCHITINASE"/>
    <property type="match status" value="1"/>
</dbReference>
<dbReference type="GO" id="GO:0008061">
    <property type="term" value="F:chitin binding"/>
    <property type="evidence" value="ECO:0007669"/>
    <property type="project" value="InterPro"/>
</dbReference>
<dbReference type="InterPro" id="IPR001223">
    <property type="entry name" value="Glyco_hydro18_cat"/>
</dbReference>
<dbReference type="InterPro" id="IPR005089">
    <property type="entry name" value="CBM19"/>
</dbReference>
<keyword evidence="4" id="KW-0146">Chitin degradation</keyword>